<dbReference type="Gene3D" id="1.10.10.10">
    <property type="entry name" value="Winged helix-like DNA-binding domain superfamily/Winged helix DNA-binding domain"/>
    <property type="match status" value="1"/>
</dbReference>
<dbReference type="GO" id="GO:0003677">
    <property type="term" value="F:DNA binding"/>
    <property type="evidence" value="ECO:0007669"/>
    <property type="project" value="UniProtKB-KW"/>
</dbReference>
<evidence type="ECO:0000313" key="6">
    <source>
        <dbReference type="Proteomes" id="UP001248709"/>
    </source>
</evidence>
<evidence type="ECO:0000313" key="5">
    <source>
        <dbReference type="EMBL" id="MDT3427305.1"/>
    </source>
</evidence>
<proteinExistence type="predicted"/>
<dbReference type="EMBL" id="JAUSUY010000011">
    <property type="protein sequence ID" value="MDT3427305.1"/>
    <property type="molecule type" value="Genomic_DNA"/>
</dbReference>
<dbReference type="Proteomes" id="UP001248709">
    <property type="component" value="Unassembled WGS sequence"/>
</dbReference>
<dbReference type="InterPro" id="IPR036390">
    <property type="entry name" value="WH_DNA-bd_sf"/>
</dbReference>
<keyword evidence="3" id="KW-0804">Transcription</keyword>
<feature type="domain" description="HTH marR-type" evidence="4">
    <location>
        <begin position="1"/>
        <end position="139"/>
    </location>
</feature>
<comment type="caution">
    <text evidence="5">The sequence shown here is derived from an EMBL/GenBank/DDBJ whole genome shotgun (WGS) entry which is preliminary data.</text>
</comment>
<keyword evidence="6" id="KW-1185">Reference proteome</keyword>
<dbReference type="PRINTS" id="PR00598">
    <property type="entry name" value="HTHMARR"/>
</dbReference>
<dbReference type="InterPro" id="IPR023187">
    <property type="entry name" value="Tscrpt_reg_MarR-type_CS"/>
</dbReference>
<dbReference type="PROSITE" id="PS01117">
    <property type="entry name" value="HTH_MARR_1"/>
    <property type="match status" value="1"/>
</dbReference>
<keyword evidence="1" id="KW-0805">Transcription regulation</keyword>
<evidence type="ECO:0000256" key="3">
    <source>
        <dbReference type="ARBA" id="ARBA00023163"/>
    </source>
</evidence>
<dbReference type="RefSeq" id="WP_025700811.1">
    <property type="nucleotide sequence ID" value="NZ_JAUSUY010000011.1"/>
</dbReference>
<dbReference type="InterPro" id="IPR036388">
    <property type="entry name" value="WH-like_DNA-bd_sf"/>
</dbReference>
<sequence>MDILDLLAEMTELITKSMREHKSKALGLQEFQRLTLVQFYYIEAIQRMDHPTFSDLADRFSVSKPSVTNIIYKLIAEGFVVKSQSMEDKRRFHLQLTPKGDSLMAAERQAYKELTDGIADRLTKEEVSYLKEMLMKILRSTEV</sequence>
<name>A0ABU3HC90_9BACL</name>
<dbReference type="PANTHER" id="PTHR42756:SF1">
    <property type="entry name" value="TRANSCRIPTIONAL REPRESSOR OF EMRAB OPERON"/>
    <property type="match status" value="1"/>
</dbReference>
<accession>A0ABU3HC90</accession>
<gene>
    <name evidence="5" type="ORF">J2Z22_002856</name>
</gene>
<evidence type="ECO:0000256" key="2">
    <source>
        <dbReference type="ARBA" id="ARBA00023125"/>
    </source>
</evidence>
<dbReference type="InterPro" id="IPR000835">
    <property type="entry name" value="HTH_MarR-typ"/>
</dbReference>
<dbReference type="PANTHER" id="PTHR42756">
    <property type="entry name" value="TRANSCRIPTIONAL REGULATOR, MARR"/>
    <property type="match status" value="1"/>
</dbReference>
<dbReference type="SMART" id="SM00347">
    <property type="entry name" value="HTH_MARR"/>
    <property type="match status" value="1"/>
</dbReference>
<dbReference type="SUPFAM" id="SSF46785">
    <property type="entry name" value="Winged helix' DNA-binding domain"/>
    <property type="match status" value="1"/>
</dbReference>
<keyword evidence="2 5" id="KW-0238">DNA-binding</keyword>
<protein>
    <submittedName>
        <fullName evidence="5">DNA-binding MarR family transcriptional regulator</fullName>
    </submittedName>
</protein>
<dbReference type="Pfam" id="PF01047">
    <property type="entry name" value="MarR"/>
    <property type="match status" value="1"/>
</dbReference>
<evidence type="ECO:0000259" key="4">
    <source>
        <dbReference type="PROSITE" id="PS50995"/>
    </source>
</evidence>
<evidence type="ECO:0000256" key="1">
    <source>
        <dbReference type="ARBA" id="ARBA00023015"/>
    </source>
</evidence>
<organism evidence="5 6">
    <name type="scientific">Paenibacillus forsythiae</name>
    <dbReference type="NCBI Taxonomy" id="365616"/>
    <lineage>
        <taxon>Bacteria</taxon>
        <taxon>Bacillati</taxon>
        <taxon>Bacillota</taxon>
        <taxon>Bacilli</taxon>
        <taxon>Bacillales</taxon>
        <taxon>Paenibacillaceae</taxon>
        <taxon>Paenibacillus</taxon>
    </lineage>
</organism>
<dbReference type="PROSITE" id="PS50995">
    <property type="entry name" value="HTH_MARR_2"/>
    <property type="match status" value="1"/>
</dbReference>
<reference evidence="5 6" key="1">
    <citation type="submission" date="2023-07" db="EMBL/GenBank/DDBJ databases">
        <title>Genomic Encyclopedia of Type Strains, Phase IV (KMG-IV): sequencing the most valuable type-strain genomes for metagenomic binning, comparative biology and taxonomic classification.</title>
        <authorList>
            <person name="Goeker M."/>
        </authorList>
    </citation>
    <scope>NUCLEOTIDE SEQUENCE [LARGE SCALE GENOMIC DNA]</scope>
    <source>
        <strain evidence="5 6">T98</strain>
    </source>
</reference>